<dbReference type="GO" id="GO:0036055">
    <property type="term" value="F:protein-succinyllysine desuccinylase activity"/>
    <property type="evidence" value="ECO:0007669"/>
    <property type="project" value="UniProtKB-UniRule"/>
</dbReference>
<organism evidence="6 7">
    <name type="scientific">Zophobas morio</name>
    <dbReference type="NCBI Taxonomy" id="2755281"/>
    <lineage>
        <taxon>Eukaryota</taxon>
        <taxon>Metazoa</taxon>
        <taxon>Ecdysozoa</taxon>
        <taxon>Arthropoda</taxon>
        <taxon>Hexapoda</taxon>
        <taxon>Insecta</taxon>
        <taxon>Pterygota</taxon>
        <taxon>Neoptera</taxon>
        <taxon>Endopterygota</taxon>
        <taxon>Coleoptera</taxon>
        <taxon>Polyphaga</taxon>
        <taxon>Cucujiformia</taxon>
        <taxon>Tenebrionidae</taxon>
        <taxon>Zophobas</taxon>
    </lineage>
</organism>
<dbReference type="Proteomes" id="UP001168821">
    <property type="component" value="Unassembled WGS sequence"/>
</dbReference>
<keyword evidence="3" id="KW-0496">Mitochondrion</keyword>
<feature type="binding site" evidence="3">
    <location>
        <begin position="109"/>
        <end position="112"/>
    </location>
    <ligand>
        <name>NAD(+)</name>
        <dbReference type="ChEBI" id="CHEBI:57540"/>
    </ligand>
</feature>
<sequence length="274" mass="30307">MSKRPISDYNEFQKIIGQAQNIVALTGAGVSAESGIPVFRGAGGLWRTHRATDLATPTAFKANPALVWEFYHYRREVAFSCQPNNAHKALAKYEKLCKEQGRQFWVITQNVDGLHKRAGSENILELHGCLEKVICTKCRHIDVNRESPICEALRGRGDPAKADETLPIIPLNELPKCSKCKGLVRPYIVWFGENLDPDVLDKSRDLVETCDLCLVIGTSSVVYPAAMFAPMVAERGKPVAEFNLNEDPFDDGFCFHFSGPCGTTLPKALGVDLQ</sequence>
<feature type="binding site" evidence="4">
    <location>
        <position position="180"/>
    </location>
    <ligand>
        <name>Zn(2+)</name>
        <dbReference type="ChEBI" id="CHEBI:29105"/>
    </ligand>
</feature>
<feature type="binding site" evidence="4">
    <location>
        <position position="138"/>
    </location>
    <ligand>
        <name>Zn(2+)</name>
        <dbReference type="ChEBI" id="CHEBI:29105"/>
    </ligand>
</feature>
<dbReference type="GO" id="GO:0070403">
    <property type="term" value="F:NAD+ binding"/>
    <property type="evidence" value="ECO:0007669"/>
    <property type="project" value="UniProtKB-UniRule"/>
</dbReference>
<gene>
    <name evidence="6" type="ORF">Zmor_003150</name>
</gene>
<protein>
    <recommendedName>
        <fullName evidence="3">NAD-dependent protein deacylase</fullName>
        <ecNumber evidence="3">2.3.1.-</ecNumber>
    </recommendedName>
    <alternativeName>
        <fullName evidence="3">Regulatory protein SIR2 homolog 5</fullName>
    </alternativeName>
</protein>
<dbReference type="PANTHER" id="PTHR11085:SF10">
    <property type="entry name" value="NAD-DEPENDENT PROTEIN DEACYLASE SIRTUIN-5, MITOCHONDRIAL-RELATED"/>
    <property type="match status" value="1"/>
</dbReference>
<comment type="similarity">
    <text evidence="3">Belongs to the sirtuin family. Class III subfamily.</text>
</comment>
<dbReference type="PANTHER" id="PTHR11085">
    <property type="entry name" value="NAD-DEPENDENT PROTEIN DEACYLASE SIRTUIN-5, MITOCHONDRIAL-RELATED"/>
    <property type="match status" value="1"/>
</dbReference>
<dbReference type="EMBL" id="JALNTZ010000010">
    <property type="protein sequence ID" value="KAJ3639814.1"/>
    <property type="molecule type" value="Genomic_DNA"/>
</dbReference>
<comment type="caution">
    <text evidence="3">Lacks conserved residue(s) required for the propagation of feature annotation.</text>
</comment>
<dbReference type="HAMAP" id="MF_01121">
    <property type="entry name" value="Sirtuin_ClassIII"/>
    <property type="match status" value="1"/>
</dbReference>
<comment type="subcellular location">
    <subcellularLocation>
        <location evidence="3">Mitochondrion</location>
    </subcellularLocation>
</comment>
<feature type="domain" description="Deacetylase sirtuin-type" evidence="5">
    <location>
        <begin position="2"/>
        <end position="274"/>
    </location>
</feature>
<comment type="domain">
    <text evidence="3">In contrast to class I sirtuins, class III sirtuins have only weak deacetylase activity. Difference in substrate specificity is probably due to a larger hydrophobic pocket with 2 residues (Tyr-71 and Arg-74) that bind to malonylated and succinylated substrates and define the specificity.</text>
</comment>
<evidence type="ECO:0000313" key="6">
    <source>
        <dbReference type="EMBL" id="KAJ3639814.1"/>
    </source>
</evidence>
<comment type="catalytic activity">
    <reaction evidence="3">
        <text>N(6)-glutaryl-L-lysyl-[protein] + NAD(+) + H2O = 2''-O-glutaryl-ADP-D-ribose + nicotinamide + L-lysyl-[protein]</text>
        <dbReference type="Rhea" id="RHEA:47664"/>
        <dbReference type="Rhea" id="RHEA-COMP:9752"/>
        <dbReference type="Rhea" id="RHEA-COMP:11875"/>
        <dbReference type="ChEBI" id="CHEBI:15377"/>
        <dbReference type="ChEBI" id="CHEBI:17154"/>
        <dbReference type="ChEBI" id="CHEBI:29969"/>
        <dbReference type="ChEBI" id="CHEBI:57540"/>
        <dbReference type="ChEBI" id="CHEBI:87828"/>
        <dbReference type="ChEBI" id="CHEBI:87829"/>
    </reaction>
</comment>
<dbReference type="AlphaFoldDB" id="A0AA38HMD3"/>
<feature type="binding site" evidence="3">
    <location>
        <begin position="217"/>
        <end position="219"/>
    </location>
    <ligand>
        <name>NAD(+)</name>
        <dbReference type="ChEBI" id="CHEBI:57540"/>
    </ligand>
</feature>
<dbReference type="Gene3D" id="3.30.1600.10">
    <property type="entry name" value="SIR2/SIRT2 'Small Domain"/>
    <property type="match status" value="1"/>
</dbReference>
<keyword evidence="3 4" id="KW-0862">Zinc</keyword>
<evidence type="ECO:0000256" key="1">
    <source>
        <dbReference type="ARBA" id="ARBA00022679"/>
    </source>
</evidence>
<evidence type="ECO:0000256" key="3">
    <source>
        <dbReference type="HAMAP-Rule" id="MF_03160"/>
    </source>
</evidence>
<feature type="binding site" evidence="3 4">
    <location>
        <position position="135"/>
    </location>
    <ligand>
        <name>Zn(2+)</name>
        <dbReference type="ChEBI" id="CHEBI:29105"/>
    </ligand>
</feature>
<comment type="cofactor">
    <cofactor evidence="3">
        <name>Zn(2+)</name>
        <dbReference type="ChEBI" id="CHEBI:29105"/>
    </cofactor>
    <text evidence="3">Binds 1 zinc ion per subunit.</text>
</comment>
<dbReference type="GO" id="GO:0005634">
    <property type="term" value="C:nucleus"/>
    <property type="evidence" value="ECO:0007669"/>
    <property type="project" value="TreeGrafter"/>
</dbReference>
<dbReference type="InterPro" id="IPR027546">
    <property type="entry name" value="Sirtuin_class_III"/>
</dbReference>
<proteinExistence type="inferred from homology"/>
<accession>A0AA38HMD3</accession>
<keyword evidence="1 3" id="KW-0808">Transferase</keyword>
<evidence type="ECO:0000259" key="5">
    <source>
        <dbReference type="PROSITE" id="PS50305"/>
    </source>
</evidence>
<dbReference type="InterPro" id="IPR003000">
    <property type="entry name" value="Sirtuin"/>
</dbReference>
<comment type="catalytic activity">
    <reaction evidence="3">
        <text>N(6)-succinyl-L-lysyl-[protein] + NAD(+) + H2O = 2''-O-succinyl-ADP-D-ribose + nicotinamide + L-lysyl-[protein]</text>
        <dbReference type="Rhea" id="RHEA:47668"/>
        <dbReference type="Rhea" id="RHEA-COMP:9752"/>
        <dbReference type="Rhea" id="RHEA-COMP:11877"/>
        <dbReference type="ChEBI" id="CHEBI:15377"/>
        <dbReference type="ChEBI" id="CHEBI:17154"/>
        <dbReference type="ChEBI" id="CHEBI:29969"/>
        <dbReference type="ChEBI" id="CHEBI:57540"/>
        <dbReference type="ChEBI" id="CHEBI:87830"/>
        <dbReference type="ChEBI" id="CHEBI:87832"/>
    </reaction>
</comment>
<feature type="binding site" evidence="3">
    <location>
        <position position="74"/>
    </location>
    <ligand>
        <name>substrate</name>
    </ligand>
</feature>
<comment type="function">
    <text evidence="3">NAD-dependent lysine demalonylase, desuccinylase and deglutarylase that specifically removes malonyl, succinyl and glutaryl groups on target proteins. Has weak NAD-dependent protein deacetylase activity; however this activity may not be physiologically relevant in vivo.</text>
</comment>
<evidence type="ECO:0000256" key="4">
    <source>
        <dbReference type="PROSITE-ProRule" id="PRU00236"/>
    </source>
</evidence>
<feature type="binding site" evidence="3">
    <location>
        <position position="71"/>
    </location>
    <ligand>
        <name>substrate</name>
    </ligand>
</feature>
<dbReference type="GO" id="GO:0036054">
    <property type="term" value="F:protein-malonyllysine demalonylase activity"/>
    <property type="evidence" value="ECO:0007669"/>
    <property type="project" value="UniProtKB-UniRule"/>
</dbReference>
<dbReference type="InterPro" id="IPR026590">
    <property type="entry name" value="Ssirtuin_cat_dom"/>
</dbReference>
<keyword evidence="3 4" id="KW-0479">Metal-binding</keyword>
<name>A0AA38HMD3_9CUCU</name>
<reference evidence="6" key="1">
    <citation type="journal article" date="2023" name="G3 (Bethesda)">
        <title>Whole genome assemblies of Zophobas morio and Tenebrio molitor.</title>
        <authorList>
            <person name="Kaur S."/>
            <person name="Stinson S.A."/>
            <person name="diCenzo G.C."/>
        </authorList>
    </citation>
    <scope>NUCLEOTIDE SEQUENCE</scope>
    <source>
        <strain evidence="6">QUZm001</strain>
    </source>
</reference>
<dbReference type="GO" id="GO:0017136">
    <property type="term" value="F:histone deacetylase activity, NAD-dependent"/>
    <property type="evidence" value="ECO:0007669"/>
    <property type="project" value="TreeGrafter"/>
</dbReference>
<feature type="binding site" evidence="3">
    <location>
        <position position="261"/>
    </location>
    <ligand>
        <name>NAD(+)</name>
        <dbReference type="ChEBI" id="CHEBI:57540"/>
    </ligand>
</feature>
<feature type="binding site" evidence="3 4">
    <location>
        <position position="177"/>
    </location>
    <ligand>
        <name>Zn(2+)</name>
        <dbReference type="ChEBI" id="CHEBI:29105"/>
    </ligand>
</feature>
<dbReference type="InterPro" id="IPR026591">
    <property type="entry name" value="Sirtuin_cat_small_dom_sf"/>
</dbReference>
<keyword evidence="7" id="KW-1185">Reference proteome</keyword>
<dbReference type="InterPro" id="IPR029035">
    <property type="entry name" value="DHS-like_NAD/FAD-binding_dom"/>
</dbReference>
<dbReference type="GO" id="GO:0008270">
    <property type="term" value="F:zinc ion binding"/>
    <property type="evidence" value="ECO:0007669"/>
    <property type="project" value="UniProtKB-UniRule"/>
</dbReference>
<dbReference type="CDD" id="cd01412">
    <property type="entry name" value="SIRT5_Af1_CobB"/>
    <property type="match status" value="1"/>
</dbReference>
<evidence type="ECO:0000256" key="2">
    <source>
        <dbReference type="ARBA" id="ARBA00023027"/>
    </source>
</evidence>
<feature type="binding site" evidence="3">
    <location>
        <begin position="243"/>
        <end position="245"/>
    </location>
    <ligand>
        <name>NAD(+)</name>
        <dbReference type="ChEBI" id="CHEBI:57540"/>
    </ligand>
</feature>
<dbReference type="Pfam" id="PF02146">
    <property type="entry name" value="SIR2"/>
    <property type="match status" value="1"/>
</dbReference>
<comment type="caution">
    <text evidence="6">The sequence shown here is derived from an EMBL/GenBank/DDBJ whole genome shotgun (WGS) entry which is preliminary data.</text>
</comment>
<dbReference type="GO" id="GO:0005739">
    <property type="term" value="C:mitochondrion"/>
    <property type="evidence" value="ECO:0007669"/>
    <property type="project" value="UniProtKB-SubCell"/>
</dbReference>
<dbReference type="SUPFAM" id="SSF52467">
    <property type="entry name" value="DHS-like NAD/FAD-binding domain"/>
    <property type="match status" value="1"/>
</dbReference>
<comment type="catalytic activity">
    <reaction evidence="3">
        <text>N(6)-malonyl-L-lysyl-[protein] + NAD(+) + H2O = 2''-O-malonyl-ADP-D-ribose + nicotinamide + L-lysyl-[protein]</text>
        <dbReference type="Rhea" id="RHEA:47672"/>
        <dbReference type="Rhea" id="RHEA-COMP:9752"/>
        <dbReference type="Rhea" id="RHEA-COMP:11878"/>
        <dbReference type="ChEBI" id="CHEBI:15377"/>
        <dbReference type="ChEBI" id="CHEBI:17154"/>
        <dbReference type="ChEBI" id="CHEBI:29969"/>
        <dbReference type="ChEBI" id="CHEBI:57540"/>
        <dbReference type="ChEBI" id="CHEBI:87831"/>
        <dbReference type="ChEBI" id="CHEBI:87833"/>
    </reaction>
</comment>
<dbReference type="InterPro" id="IPR050134">
    <property type="entry name" value="NAD-dep_sirtuin_deacylases"/>
</dbReference>
<keyword evidence="2 3" id="KW-0520">NAD</keyword>
<dbReference type="EC" id="2.3.1.-" evidence="3"/>
<feature type="active site" description="Proton acceptor" evidence="3 4">
    <location>
        <position position="127"/>
    </location>
</feature>
<dbReference type="Gene3D" id="3.40.50.1220">
    <property type="entry name" value="TPP-binding domain"/>
    <property type="match status" value="1"/>
</dbReference>
<dbReference type="NCBIfam" id="NF001753">
    <property type="entry name" value="PRK00481.1-3"/>
    <property type="match status" value="1"/>
</dbReference>
<dbReference type="PROSITE" id="PS50305">
    <property type="entry name" value="SIRTUIN"/>
    <property type="match status" value="1"/>
</dbReference>
<evidence type="ECO:0000313" key="7">
    <source>
        <dbReference type="Proteomes" id="UP001168821"/>
    </source>
</evidence>